<feature type="domain" description="Phage integrase SAM-like" evidence="4">
    <location>
        <begin position="127"/>
        <end position="210"/>
    </location>
</feature>
<evidence type="ECO:0000259" key="3">
    <source>
        <dbReference type="Pfam" id="PF00589"/>
    </source>
</evidence>
<dbReference type="Proteomes" id="UP001228643">
    <property type="component" value="Unassembled WGS sequence"/>
</dbReference>
<name>A0AAW6TJE6_9FLAO</name>
<dbReference type="SUPFAM" id="SSF56349">
    <property type="entry name" value="DNA breaking-rejoining enzymes"/>
    <property type="match status" value="1"/>
</dbReference>
<dbReference type="Gene3D" id="1.10.443.10">
    <property type="entry name" value="Intergrase catalytic core"/>
    <property type="match status" value="1"/>
</dbReference>
<dbReference type="EMBL" id="JASCRY010000001">
    <property type="protein sequence ID" value="MDI5949011.1"/>
    <property type="molecule type" value="Genomic_DNA"/>
</dbReference>
<dbReference type="Gene3D" id="1.10.150.130">
    <property type="match status" value="1"/>
</dbReference>
<accession>A0AAW6TJE6</accession>
<sequence>MAKIKFLLQSKSENSQIYIRVSISQKVSIKKKTGFTINSKDWSETTGLPKQNNPENKKLSNNLKKLDPFVIGNLNNDLAGGVLIDAYWLENQINNCFKRVVKTDTGLLINHIQYILDNANTRKVRTNGGVKIGLSKETIKNYTVFKNIVLEYQNTIKKQIQFIEITNTFVDKFTNWLVNTKKYSSNTTGRELQILKTVCIDAEKNEILITPYSKTIQHFGESDKDRYIQTLSFEELQQIKNTDYSDLEQLKEFKKTNPELTKNLSLTPETLDNARNWILIGCEIGQRGGDLLKITNENIRYKGGNMYLDIIQQKTNKSVTIGIIAPHVIEIIENNLPKEIPHQKLNEYSKVVCKLAGIVEVVKGTKLNTETNRKELGNYPKHELIASHCFRRSFASNYYKKIPTAVLIGITGHSKESLFLTYINKREDKDSNADLFMKFYEDLNKDKTPEMKLIKNGTND</sequence>
<dbReference type="InterPro" id="IPR011010">
    <property type="entry name" value="DNA_brk_join_enz"/>
</dbReference>
<evidence type="ECO:0000313" key="6">
    <source>
        <dbReference type="Proteomes" id="UP001228643"/>
    </source>
</evidence>
<keyword evidence="6" id="KW-1185">Reference proteome</keyword>
<keyword evidence="2" id="KW-0233">DNA recombination</keyword>
<dbReference type="InterPro" id="IPR025269">
    <property type="entry name" value="SAM-like_dom"/>
</dbReference>
<dbReference type="GO" id="GO:0003677">
    <property type="term" value="F:DNA binding"/>
    <property type="evidence" value="ECO:0007669"/>
    <property type="project" value="UniProtKB-KW"/>
</dbReference>
<evidence type="ECO:0000256" key="1">
    <source>
        <dbReference type="ARBA" id="ARBA00023125"/>
    </source>
</evidence>
<dbReference type="InterPro" id="IPR013762">
    <property type="entry name" value="Integrase-like_cat_sf"/>
</dbReference>
<dbReference type="GO" id="GO:0006310">
    <property type="term" value="P:DNA recombination"/>
    <property type="evidence" value="ECO:0007669"/>
    <property type="project" value="UniProtKB-KW"/>
</dbReference>
<evidence type="ECO:0000313" key="5">
    <source>
        <dbReference type="EMBL" id="MDI5949011.1"/>
    </source>
</evidence>
<dbReference type="RefSeq" id="WP_282714663.1">
    <property type="nucleotide sequence ID" value="NZ_JASCRY010000001.1"/>
</dbReference>
<dbReference type="InterPro" id="IPR010998">
    <property type="entry name" value="Integrase_recombinase_N"/>
</dbReference>
<proteinExistence type="predicted"/>
<organism evidence="5 6">
    <name type="scientific">Flavobacterium yafengii</name>
    <dbReference type="NCBI Taxonomy" id="3041253"/>
    <lineage>
        <taxon>Bacteria</taxon>
        <taxon>Pseudomonadati</taxon>
        <taxon>Bacteroidota</taxon>
        <taxon>Flavobacteriia</taxon>
        <taxon>Flavobacteriales</taxon>
        <taxon>Flavobacteriaceae</taxon>
        <taxon>Flavobacterium</taxon>
    </lineage>
</organism>
<dbReference type="Pfam" id="PF00589">
    <property type="entry name" value="Phage_integrase"/>
    <property type="match status" value="1"/>
</dbReference>
<keyword evidence="1" id="KW-0238">DNA-binding</keyword>
<evidence type="ECO:0000259" key="4">
    <source>
        <dbReference type="Pfam" id="PF13102"/>
    </source>
</evidence>
<dbReference type="GO" id="GO:0015074">
    <property type="term" value="P:DNA integration"/>
    <property type="evidence" value="ECO:0007669"/>
    <property type="project" value="InterPro"/>
</dbReference>
<dbReference type="InterPro" id="IPR002104">
    <property type="entry name" value="Integrase_catalytic"/>
</dbReference>
<evidence type="ECO:0000256" key="2">
    <source>
        <dbReference type="ARBA" id="ARBA00023172"/>
    </source>
</evidence>
<comment type="caution">
    <text evidence="5">The sequence shown here is derived from an EMBL/GenBank/DDBJ whole genome shotgun (WGS) entry which is preliminary data.</text>
</comment>
<dbReference type="Pfam" id="PF13102">
    <property type="entry name" value="Phage_int_SAM_5"/>
    <property type="match status" value="1"/>
</dbReference>
<reference evidence="5 6" key="1">
    <citation type="submission" date="2023-04" db="EMBL/GenBank/DDBJ databases">
        <title>Two novel species of Flavobacterium.</title>
        <authorList>
            <person name="Liu Q."/>
            <person name="Xin Y.-H."/>
        </authorList>
    </citation>
    <scope>NUCLEOTIDE SEQUENCE [LARGE SCALE GENOMIC DNA]</scope>
    <source>
        <strain evidence="5 6">LB2P87</strain>
    </source>
</reference>
<dbReference type="AlphaFoldDB" id="A0AAW6TJE6"/>
<feature type="domain" description="Tyr recombinase" evidence="3">
    <location>
        <begin position="275"/>
        <end position="426"/>
    </location>
</feature>
<protein>
    <submittedName>
        <fullName evidence="5">Phage integrase SAM-like domain-containing protein</fullName>
    </submittedName>
</protein>
<gene>
    <name evidence="5" type="ORF">QLS97_05065</name>
</gene>